<organism evidence="10 11">
    <name type="scientific">Halothiobacillus diazotrophicus</name>
    <dbReference type="NCBI Taxonomy" id="1860122"/>
    <lineage>
        <taxon>Bacteria</taxon>
        <taxon>Pseudomonadati</taxon>
        <taxon>Pseudomonadota</taxon>
        <taxon>Gammaproteobacteria</taxon>
        <taxon>Chromatiales</taxon>
        <taxon>Halothiobacillaceae</taxon>
        <taxon>Halothiobacillus</taxon>
    </lineage>
</organism>
<dbReference type="HAMAP" id="MF_00500">
    <property type="entry name" value="Ribosomal_bS20"/>
    <property type="match status" value="1"/>
</dbReference>
<dbReference type="InterPro" id="IPR002583">
    <property type="entry name" value="Ribosomal_bS20"/>
</dbReference>
<evidence type="ECO:0000313" key="10">
    <source>
        <dbReference type="EMBL" id="ANJ67827.1"/>
    </source>
</evidence>
<dbReference type="SUPFAM" id="SSF46992">
    <property type="entry name" value="Ribosomal protein S20"/>
    <property type="match status" value="1"/>
</dbReference>
<keyword evidence="3 8" id="KW-0699">rRNA-binding</keyword>
<dbReference type="RefSeq" id="WP_066101473.1">
    <property type="nucleotide sequence ID" value="NZ_CP016027.1"/>
</dbReference>
<reference evidence="10 11" key="1">
    <citation type="submission" date="2016-06" db="EMBL/GenBank/DDBJ databases">
        <title>Insight into the functional genes involving in sulfur oxidation in Pearl River water.</title>
        <authorList>
            <person name="Luo J."/>
            <person name="Tan X."/>
            <person name="Lin W."/>
        </authorList>
    </citation>
    <scope>NUCLEOTIDE SEQUENCE [LARGE SCALE GENOMIC DNA]</scope>
    <source>
        <strain evidence="10 11">LS2</strain>
    </source>
</reference>
<name>A0A191ZJ04_9GAMM</name>
<dbReference type="EMBL" id="CP016027">
    <property type="protein sequence ID" value="ANJ67827.1"/>
    <property type="molecule type" value="Genomic_DNA"/>
</dbReference>
<protein>
    <recommendedName>
        <fullName evidence="7 8">Small ribosomal subunit protein bS20</fullName>
    </recommendedName>
</protein>
<evidence type="ECO:0000256" key="7">
    <source>
        <dbReference type="ARBA" id="ARBA00035136"/>
    </source>
</evidence>
<dbReference type="InterPro" id="IPR036510">
    <property type="entry name" value="Ribosomal_bS20_sf"/>
</dbReference>
<dbReference type="GO" id="GO:0006412">
    <property type="term" value="P:translation"/>
    <property type="evidence" value="ECO:0007669"/>
    <property type="project" value="UniProtKB-UniRule"/>
</dbReference>
<evidence type="ECO:0000256" key="5">
    <source>
        <dbReference type="ARBA" id="ARBA00022980"/>
    </source>
</evidence>
<dbReference type="OrthoDB" id="9807974at2"/>
<evidence type="ECO:0000256" key="1">
    <source>
        <dbReference type="ARBA" id="ARBA00003134"/>
    </source>
</evidence>
<dbReference type="KEGG" id="haz:A9404_10950"/>
<dbReference type="STRING" id="1860122.A9404_10950"/>
<dbReference type="FunFam" id="1.20.58.110:FF:000001">
    <property type="entry name" value="30S ribosomal protein S20"/>
    <property type="match status" value="1"/>
</dbReference>
<dbReference type="Proteomes" id="UP000078596">
    <property type="component" value="Chromosome"/>
</dbReference>
<dbReference type="PANTHER" id="PTHR33398">
    <property type="entry name" value="30S RIBOSOMAL PROTEIN S20"/>
    <property type="match status" value="1"/>
</dbReference>
<dbReference type="AlphaFoldDB" id="A0A191ZJ04"/>
<dbReference type="Gene3D" id="1.20.58.110">
    <property type="entry name" value="Ribosomal protein S20"/>
    <property type="match status" value="1"/>
</dbReference>
<dbReference type="GO" id="GO:0005829">
    <property type="term" value="C:cytosol"/>
    <property type="evidence" value="ECO:0007669"/>
    <property type="project" value="TreeGrafter"/>
</dbReference>
<evidence type="ECO:0000256" key="2">
    <source>
        <dbReference type="ARBA" id="ARBA00007634"/>
    </source>
</evidence>
<dbReference type="GO" id="GO:0003735">
    <property type="term" value="F:structural constituent of ribosome"/>
    <property type="evidence" value="ECO:0007669"/>
    <property type="project" value="InterPro"/>
</dbReference>
<dbReference type="NCBIfam" id="TIGR00029">
    <property type="entry name" value="S20"/>
    <property type="match status" value="1"/>
</dbReference>
<evidence type="ECO:0000313" key="11">
    <source>
        <dbReference type="Proteomes" id="UP000078596"/>
    </source>
</evidence>
<evidence type="ECO:0000256" key="8">
    <source>
        <dbReference type="HAMAP-Rule" id="MF_00500"/>
    </source>
</evidence>
<comment type="similarity">
    <text evidence="2 8">Belongs to the bacterial ribosomal protein bS20 family.</text>
</comment>
<keyword evidence="5 8" id="KW-0689">Ribosomal protein</keyword>
<dbReference type="GO" id="GO:0015935">
    <property type="term" value="C:small ribosomal subunit"/>
    <property type="evidence" value="ECO:0007669"/>
    <property type="project" value="TreeGrafter"/>
</dbReference>
<evidence type="ECO:0000256" key="3">
    <source>
        <dbReference type="ARBA" id="ARBA00022730"/>
    </source>
</evidence>
<evidence type="ECO:0000256" key="6">
    <source>
        <dbReference type="ARBA" id="ARBA00023274"/>
    </source>
</evidence>
<keyword evidence="6 8" id="KW-0687">Ribonucleoprotein</keyword>
<proteinExistence type="inferred from homology"/>
<sequence>MANTAQAKKRVRQAEQARQRNVALRSRVRTEYKKVLKAVASGSVEQAQAAYKSAQPVIDSMVNKGILAKNTAARRKSTLVGRIKALSASA</sequence>
<accession>A0A191ZJ04</accession>
<dbReference type="PANTHER" id="PTHR33398:SF1">
    <property type="entry name" value="SMALL RIBOSOMAL SUBUNIT PROTEIN BS20C"/>
    <property type="match status" value="1"/>
</dbReference>
<evidence type="ECO:0000256" key="4">
    <source>
        <dbReference type="ARBA" id="ARBA00022884"/>
    </source>
</evidence>
<gene>
    <name evidence="8" type="primary">rpsT</name>
    <name evidence="10" type="ORF">A9404_10950</name>
</gene>
<keyword evidence="11" id="KW-1185">Reference proteome</keyword>
<dbReference type="GO" id="GO:0070181">
    <property type="term" value="F:small ribosomal subunit rRNA binding"/>
    <property type="evidence" value="ECO:0007669"/>
    <property type="project" value="TreeGrafter"/>
</dbReference>
<keyword evidence="4 8" id="KW-0694">RNA-binding</keyword>
<feature type="region of interest" description="Disordered" evidence="9">
    <location>
        <begin position="1"/>
        <end position="22"/>
    </location>
</feature>
<dbReference type="Pfam" id="PF01649">
    <property type="entry name" value="Ribosomal_S20p"/>
    <property type="match status" value="1"/>
</dbReference>
<evidence type="ECO:0000256" key="9">
    <source>
        <dbReference type="SAM" id="MobiDB-lite"/>
    </source>
</evidence>
<comment type="function">
    <text evidence="1 8">Binds directly to 16S ribosomal RNA.</text>
</comment>